<evidence type="ECO:0000256" key="10">
    <source>
        <dbReference type="ARBA" id="ARBA00031632"/>
    </source>
</evidence>
<organism evidence="13 14">
    <name type="scientific">Sinocyclocheilus grahami</name>
    <name type="common">Dianchi golden-line fish</name>
    <name type="synonym">Barbus grahami</name>
    <dbReference type="NCBI Taxonomy" id="75366"/>
    <lineage>
        <taxon>Eukaryota</taxon>
        <taxon>Metazoa</taxon>
        <taxon>Chordata</taxon>
        <taxon>Craniata</taxon>
        <taxon>Vertebrata</taxon>
        <taxon>Euteleostomi</taxon>
        <taxon>Actinopterygii</taxon>
        <taxon>Neopterygii</taxon>
        <taxon>Teleostei</taxon>
        <taxon>Ostariophysi</taxon>
        <taxon>Cypriniformes</taxon>
        <taxon>Cyprinidae</taxon>
        <taxon>Cyprininae</taxon>
        <taxon>Sinocyclocheilus</taxon>
    </lineage>
</organism>
<evidence type="ECO:0000313" key="14">
    <source>
        <dbReference type="Proteomes" id="UP000472262"/>
    </source>
</evidence>
<dbReference type="GO" id="GO:0005737">
    <property type="term" value="C:cytoplasm"/>
    <property type="evidence" value="ECO:0007669"/>
    <property type="project" value="UniProtKB-SubCell"/>
</dbReference>
<evidence type="ECO:0000313" key="13">
    <source>
        <dbReference type="Ensembl" id="ENSSGRP00000047873.1"/>
    </source>
</evidence>
<dbReference type="FunCoup" id="A0A672NCP2">
    <property type="interactions" value="1030"/>
</dbReference>
<dbReference type="Ensembl" id="ENSSGRT00000051185.1">
    <property type="protein sequence ID" value="ENSSGRP00000047873.1"/>
    <property type="gene ID" value="ENSSGRG00000025535.1"/>
</dbReference>
<evidence type="ECO:0000256" key="2">
    <source>
        <dbReference type="ARBA" id="ARBA00004496"/>
    </source>
</evidence>
<evidence type="ECO:0000256" key="9">
    <source>
        <dbReference type="ARBA" id="ARBA00023242"/>
    </source>
</evidence>
<dbReference type="Gene3D" id="1.10.486.10">
    <property type="entry name" value="PCRA, domain 4"/>
    <property type="match status" value="1"/>
</dbReference>
<evidence type="ECO:0000256" key="12">
    <source>
        <dbReference type="SAM" id="MobiDB-lite"/>
    </source>
</evidence>
<keyword evidence="7" id="KW-0238">DNA-binding</keyword>
<dbReference type="InParanoid" id="A0A672NCP2"/>
<reference evidence="13" key="1">
    <citation type="submission" date="2025-08" db="UniProtKB">
        <authorList>
            <consortium name="Ensembl"/>
        </authorList>
    </citation>
    <scope>IDENTIFICATION</scope>
</reference>
<accession>A0A672NCP2</accession>
<evidence type="ECO:0000256" key="6">
    <source>
        <dbReference type="ARBA" id="ARBA00022763"/>
    </source>
</evidence>
<gene>
    <name evidence="13" type="primary">LOC107593393</name>
</gene>
<dbReference type="GO" id="GO:0005634">
    <property type="term" value="C:nucleus"/>
    <property type="evidence" value="ECO:0007669"/>
    <property type="project" value="UniProtKB-SubCell"/>
</dbReference>
<protein>
    <recommendedName>
        <fullName evidence="4">PCNA-interacting partner</fullName>
    </recommendedName>
    <alternativeName>
        <fullName evidence="10">PARP-1 binding protein</fullName>
    </alternativeName>
    <alternativeName>
        <fullName evidence="11">PARP1-binding protein</fullName>
    </alternativeName>
</protein>
<keyword evidence="8" id="KW-0234">DNA repair</keyword>
<evidence type="ECO:0000256" key="1">
    <source>
        <dbReference type="ARBA" id="ARBA00004123"/>
    </source>
</evidence>
<sequence>MTRVFRRECHRVLDSERTTIQGADGMLMVLQLAMAGVNKQEHGDFGVALSEVLAAWKYFLLDKLQLSHNDIPLPQNYDLIRKEYDCFLKRTNTVDLIDVFIMFKELRINGDPEEPLTAMQLFQSLIGEKESLEKMDPLPVCPATPSNKAGICSPQIQRVVRRVFCSYLGLLVNSKNDMALAYTLDNPNRSLGHSAFTDLRHAACDSASSLFLVNLRVFGTEILEAGSKLVSSIRAALVKGRSNGDPVYLAAEDTVKSLKERIRQIHTMQTHSAVGTGISPARPKAYAINHSTAYGGRETVKVLMTLLDEEALAPPCRNKAELLSEDHAVLNGSSGACLLSLYKSPEAPTGSSPKPLRNCVLSQQEHIKSKVVRPTVRSQFACTYKDEMPLNRVLEFPSTSQLPACVHPAPKKPISLHVTVEQESDPTGMDISLKEATNLRHEGPGQSALGEHSGNAWNRAGGKGTQPEQLRRATGTSKRKLANRDCTEQGREENQPPQKRPPTKAPAGGPGKRNVKAAGKKLIAGQGKLTSFFRL</sequence>
<dbReference type="InterPro" id="IPR038932">
    <property type="entry name" value="PARPBP"/>
</dbReference>
<feature type="compositionally biased region" description="Basic and acidic residues" evidence="12">
    <location>
        <begin position="482"/>
        <end position="494"/>
    </location>
</feature>
<dbReference type="GO" id="GO:2000042">
    <property type="term" value="P:negative regulation of double-strand break repair via homologous recombination"/>
    <property type="evidence" value="ECO:0007669"/>
    <property type="project" value="InterPro"/>
</dbReference>
<comment type="similarity">
    <text evidence="3">Belongs to the PARI family.</text>
</comment>
<evidence type="ECO:0000256" key="8">
    <source>
        <dbReference type="ARBA" id="ARBA00023204"/>
    </source>
</evidence>
<evidence type="ECO:0000256" key="7">
    <source>
        <dbReference type="ARBA" id="ARBA00023125"/>
    </source>
</evidence>
<evidence type="ECO:0000256" key="5">
    <source>
        <dbReference type="ARBA" id="ARBA00022490"/>
    </source>
</evidence>
<dbReference type="PANTHER" id="PTHR32121">
    <property type="entry name" value="PCNA-INTERACTING PARTNER"/>
    <property type="match status" value="1"/>
</dbReference>
<keyword evidence="5" id="KW-0963">Cytoplasm</keyword>
<dbReference type="Proteomes" id="UP000472262">
    <property type="component" value="Unassembled WGS sequence"/>
</dbReference>
<name>A0A672NCP2_SINGR</name>
<dbReference type="GO" id="GO:0003677">
    <property type="term" value="F:DNA binding"/>
    <property type="evidence" value="ECO:0007669"/>
    <property type="project" value="UniProtKB-KW"/>
</dbReference>
<reference evidence="13" key="2">
    <citation type="submission" date="2025-09" db="UniProtKB">
        <authorList>
            <consortium name="Ensembl"/>
        </authorList>
    </citation>
    <scope>IDENTIFICATION</scope>
</reference>
<keyword evidence="9" id="KW-0539">Nucleus</keyword>
<keyword evidence="14" id="KW-1185">Reference proteome</keyword>
<dbReference type="AlphaFoldDB" id="A0A672NCP2"/>
<evidence type="ECO:0000256" key="3">
    <source>
        <dbReference type="ARBA" id="ARBA00009135"/>
    </source>
</evidence>
<dbReference type="PANTHER" id="PTHR32121:SF0">
    <property type="entry name" value="PCNA-INTERACTING PARTNER"/>
    <property type="match status" value="1"/>
</dbReference>
<keyword evidence="6" id="KW-0227">DNA damage</keyword>
<comment type="subcellular location">
    <subcellularLocation>
        <location evidence="2">Cytoplasm</location>
    </subcellularLocation>
    <subcellularLocation>
        <location evidence="1">Nucleus</location>
    </subcellularLocation>
</comment>
<proteinExistence type="inferred from homology"/>
<dbReference type="GO" id="GO:0000785">
    <property type="term" value="C:chromatin"/>
    <property type="evidence" value="ECO:0007669"/>
    <property type="project" value="TreeGrafter"/>
</dbReference>
<dbReference type="GO" id="GO:0006281">
    <property type="term" value="P:DNA repair"/>
    <property type="evidence" value="ECO:0007669"/>
    <property type="project" value="UniProtKB-KW"/>
</dbReference>
<feature type="region of interest" description="Disordered" evidence="12">
    <location>
        <begin position="441"/>
        <end position="522"/>
    </location>
</feature>
<evidence type="ECO:0000256" key="4">
    <source>
        <dbReference type="ARBA" id="ARBA00014320"/>
    </source>
</evidence>
<evidence type="ECO:0000256" key="11">
    <source>
        <dbReference type="ARBA" id="ARBA00032731"/>
    </source>
</evidence>